<dbReference type="PANTHER" id="PTHR10992:SF1083">
    <property type="entry name" value="METHYLESTERASE 1"/>
    <property type="match status" value="1"/>
</dbReference>
<evidence type="ECO:0000313" key="4">
    <source>
        <dbReference type="Proteomes" id="UP000234190"/>
    </source>
</evidence>
<comment type="caution">
    <text evidence="3">The sequence shown here is derived from an EMBL/GenBank/DDBJ whole genome shotgun (WGS) entry which is preliminary data.</text>
</comment>
<keyword evidence="4" id="KW-1185">Reference proteome</keyword>
<evidence type="ECO:0000259" key="2">
    <source>
        <dbReference type="Pfam" id="PF12697"/>
    </source>
</evidence>
<dbReference type="OrthoDB" id="9112061at2"/>
<accession>A0A2N4U0Y5</accession>
<dbReference type="GO" id="GO:0080031">
    <property type="term" value="F:methyl salicylate esterase activity"/>
    <property type="evidence" value="ECO:0007669"/>
    <property type="project" value="TreeGrafter"/>
</dbReference>
<dbReference type="GO" id="GO:0009694">
    <property type="term" value="P:jasmonic acid metabolic process"/>
    <property type="evidence" value="ECO:0007669"/>
    <property type="project" value="TreeGrafter"/>
</dbReference>
<name>A0A2N4U0Y5_9BURK</name>
<proteinExistence type="predicted"/>
<dbReference type="RefSeq" id="WP_102075172.1">
    <property type="nucleotide sequence ID" value="NZ_PDNW01000017.1"/>
</dbReference>
<dbReference type="AlphaFoldDB" id="A0A2N4U0Y5"/>
<gene>
    <name evidence="3" type="ORF">CR159_17020</name>
</gene>
<dbReference type="Pfam" id="PF12697">
    <property type="entry name" value="Abhydrolase_6"/>
    <property type="match status" value="1"/>
</dbReference>
<dbReference type="Proteomes" id="UP000234190">
    <property type="component" value="Unassembled WGS sequence"/>
</dbReference>
<evidence type="ECO:0000313" key="3">
    <source>
        <dbReference type="EMBL" id="PLC48683.1"/>
    </source>
</evidence>
<dbReference type="GO" id="GO:0009696">
    <property type="term" value="P:salicylic acid metabolic process"/>
    <property type="evidence" value="ECO:0007669"/>
    <property type="project" value="TreeGrafter"/>
</dbReference>
<dbReference type="SUPFAM" id="SSF53474">
    <property type="entry name" value="alpha/beta-Hydrolases"/>
    <property type="match status" value="1"/>
</dbReference>
<dbReference type="Gene3D" id="3.40.50.1820">
    <property type="entry name" value="alpha/beta hydrolase"/>
    <property type="match status" value="1"/>
</dbReference>
<evidence type="ECO:0000256" key="1">
    <source>
        <dbReference type="ARBA" id="ARBA00022801"/>
    </source>
</evidence>
<dbReference type="InterPro" id="IPR029058">
    <property type="entry name" value="AB_hydrolase_fold"/>
</dbReference>
<organism evidence="3 4">
    <name type="scientific">Pollutimonas subterranea</name>
    <dbReference type="NCBI Taxonomy" id="2045210"/>
    <lineage>
        <taxon>Bacteria</taxon>
        <taxon>Pseudomonadati</taxon>
        <taxon>Pseudomonadota</taxon>
        <taxon>Betaproteobacteria</taxon>
        <taxon>Burkholderiales</taxon>
        <taxon>Alcaligenaceae</taxon>
        <taxon>Pollutimonas</taxon>
    </lineage>
</organism>
<feature type="domain" description="AB hydrolase-1" evidence="2">
    <location>
        <begin position="11"/>
        <end position="235"/>
    </location>
</feature>
<dbReference type="InterPro" id="IPR045889">
    <property type="entry name" value="MES/HNL"/>
</dbReference>
<sequence length="246" mass="26911">MSIDAFKPSTFVLVHGAWHGGWCWARVAERLRARGHKVYTPTLTGLGERHHLLGPDITLQTLVQDIANVLVWEDLSRVTLVGHSFGGVVITGVADLMPERLLQLVYLDAFILPSGVSTFDTLPTDVTDKLRAMAALQPQPSLPAPKPKSLGLFEPEDVGFVESRLTPQPLATYDTALQLHHPVGNGLPCTYIHCTTPSFAAVEGSRLWAKENTGWDWKELQTGHDAMVSAPGLLAECLDELVYSAR</sequence>
<dbReference type="GO" id="GO:0080030">
    <property type="term" value="F:methyl indole-3-acetate esterase activity"/>
    <property type="evidence" value="ECO:0007669"/>
    <property type="project" value="TreeGrafter"/>
</dbReference>
<protein>
    <submittedName>
        <fullName evidence="3">Esterase</fullName>
    </submittedName>
</protein>
<keyword evidence="1" id="KW-0378">Hydrolase</keyword>
<dbReference type="EMBL" id="PDNW01000017">
    <property type="protein sequence ID" value="PLC48683.1"/>
    <property type="molecule type" value="Genomic_DNA"/>
</dbReference>
<dbReference type="PANTHER" id="PTHR10992">
    <property type="entry name" value="METHYLESTERASE FAMILY MEMBER"/>
    <property type="match status" value="1"/>
</dbReference>
<reference evidence="3 4" key="1">
    <citation type="submission" date="2017-10" db="EMBL/GenBank/DDBJ databases">
        <title>Two draft genome sequences of Pusillimonas sp. strains isolated from a nitrate- and radionuclide-contaminated groundwater in Russia.</title>
        <authorList>
            <person name="Grouzdev D.S."/>
            <person name="Tourova T.P."/>
            <person name="Goeva M.A."/>
            <person name="Babich T.L."/>
            <person name="Sokolova D.S."/>
            <person name="Abdullin R."/>
            <person name="Poltaraus A.B."/>
            <person name="Toshchakov S.V."/>
            <person name="Nazina T.N."/>
        </authorList>
    </citation>
    <scope>NUCLEOTIDE SEQUENCE [LARGE SCALE GENOMIC DNA]</scope>
    <source>
        <strain evidence="3 4">JR1/69-3-13</strain>
    </source>
</reference>
<dbReference type="InterPro" id="IPR000073">
    <property type="entry name" value="AB_hydrolase_1"/>
</dbReference>
<dbReference type="GO" id="GO:0080032">
    <property type="term" value="F:methyl jasmonate esterase activity"/>
    <property type="evidence" value="ECO:0007669"/>
    <property type="project" value="TreeGrafter"/>
</dbReference>